<accession>A0A162KPA8</accession>
<evidence type="ECO:0000313" key="3">
    <source>
        <dbReference type="Proteomes" id="UP000075787"/>
    </source>
</evidence>
<dbReference type="Pfam" id="PF15887">
    <property type="entry name" value="Peptidase_Mx"/>
    <property type="match status" value="1"/>
</dbReference>
<dbReference type="GeneID" id="97242311"/>
<name>A0A162KPA8_9PROT</name>
<dbReference type="InterPro" id="IPR011201">
    <property type="entry name" value="Zinc-ribbon_6_bact"/>
</dbReference>
<dbReference type="Pfam" id="PF10005">
    <property type="entry name" value="Zn_ribbon_DZR_6"/>
    <property type="match status" value="1"/>
</dbReference>
<dbReference type="AlphaFoldDB" id="A0A162KPA8"/>
<dbReference type="PIRSF" id="PIRSF012641">
    <property type="entry name" value="UCP012641"/>
    <property type="match status" value="1"/>
</dbReference>
<dbReference type="OrthoDB" id="256753at2"/>
<proteinExistence type="predicted"/>
<protein>
    <recommendedName>
        <fullName evidence="1">Zinc-ribbon domain-containing protein</fullName>
    </recommendedName>
</protein>
<dbReference type="Gene3D" id="3.40.390.70">
    <property type="match status" value="1"/>
</dbReference>
<dbReference type="InterPro" id="IPR031321">
    <property type="entry name" value="UCP012641"/>
</dbReference>
<reference evidence="2 3" key="1">
    <citation type="submission" date="2015-12" db="EMBL/GenBank/DDBJ databases">
        <title>Genome sequence of Tistrella mobilis MCCC 1A02139.</title>
        <authorList>
            <person name="Lu L."/>
            <person name="Lai Q."/>
            <person name="Shao Z."/>
            <person name="Qian P."/>
        </authorList>
    </citation>
    <scope>NUCLEOTIDE SEQUENCE [LARGE SCALE GENOMIC DNA]</scope>
    <source>
        <strain evidence="2 3">MCCC 1A02139</strain>
    </source>
</reference>
<feature type="domain" description="Zinc-ribbon" evidence="1">
    <location>
        <begin position="3"/>
        <end position="94"/>
    </location>
</feature>
<dbReference type="Proteomes" id="UP000075787">
    <property type="component" value="Unassembled WGS sequence"/>
</dbReference>
<evidence type="ECO:0000313" key="2">
    <source>
        <dbReference type="EMBL" id="KYO51784.1"/>
    </source>
</evidence>
<comment type="caution">
    <text evidence="2">The sequence shown here is derived from an EMBL/GenBank/DDBJ whole genome shotgun (WGS) entry which is preliminary data.</text>
</comment>
<gene>
    <name evidence="2" type="ORF">AUP44_07540</name>
</gene>
<sequence>MKLFSCQNCSQTLFFENTTCLRCGHRLGYLPDATTLSALEPETGGRWRPLAMPDQMFRFCANATHDACNWLIPTSSPHAWCKACRLNRTVPDLAVPANLAAWQRLEVAKHRLIYALLRLGLPVAAKWEDPIGGLAFNFLADVDPEAPRVMTGHAEGLVTINVAEADDAERERIRRDMGEPYRTLLGHFRHEIGHYYWNRLIRDADPSLSRLDRFRAMFGDESCDYAEALARNYAEGPPADWQERFVSTYAASHPWEDFAETWAHYLHIVDTLETAHAFGIRLKPQNILDPAAPSDVAYDFDAYRQRDFAPLIEAWLPLTYAVNSLNRSMGQQDLYPFVLAPAVIDKLRFVHDLIREAG</sequence>
<dbReference type="RefSeq" id="WP_062765417.1">
    <property type="nucleotide sequence ID" value="NZ_CP121045.1"/>
</dbReference>
<organism evidence="2 3">
    <name type="scientific">Tistrella mobilis</name>
    <dbReference type="NCBI Taxonomy" id="171437"/>
    <lineage>
        <taxon>Bacteria</taxon>
        <taxon>Pseudomonadati</taxon>
        <taxon>Pseudomonadota</taxon>
        <taxon>Alphaproteobacteria</taxon>
        <taxon>Geminicoccales</taxon>
        <taxon>Geminicoccaceae</taxon>
        <taxon>Tistrella</taxon>
    </lineage>
</organism>
<evidence type="ECO:0000259" key="1">
    <source>
        <dbReference type="Pfam" id="PF10005"/>
    </source>
</evidence>
<dbReference type="EMBL" id="LPZR01000165">
    <property type="protein sequence ID" value="KYO51784.1"/>
    <property type="molecule type" value="Genomic_DNA"/>
</dbReference>